<accession>A0A7S0DU84</accession>
<dbReference type="GO" id="GO:0005856">
    <property type="term" value="C:cytoskeleton"/>
    <property type="evidence" value="ECO:0007669"/>
    <property type="project" value="TreeGrafter"/>
</dbReference>
<evidence type="ECO:0000256" key="2">
    <source>
        <dbReference type="SAM" id="Coils"/>
    </source>
</evidence>
<dbReference type="InterPro" id="IPR049270">
    <property type="entry name" value="CFAP58_CC"/>
</dbReference>
<dbReference type="PANTHER" id="PTHR32083:SF0">
    <property type="entry name" value="CILIA AND FLAGELLA-ASSOCIATED PROTEIN 58"/>
    <property type="match status" value="1"/>
</dbReference>
<evidence type="ECO:0000259" key="3">
    <source>
        <dbReference type="Pfam" id="PF21771"/>
    </source>
</evidence>
<dbReference type="Pfam" id="PF21771">
    <property type="entry name" value="CFAP58_CC"/>
    <property type="match status" value="1"/>
</dbReference>
<feature type="coiled-coil region" evidence="2">
    <location>
        <begin position="286"/>
        <end position="391"/>
    </location>
</feature>
<proteinExistence type="predicted"/>
<evidence type="ECO:0000313" key="4">
    <source>
        <dbReference type="EMBL" id="CAD8462982.1"/>
    </source>
</evidence>
<protein>
    <recommendedName>
        <fullName evidence="3">Cilia- and flagella-associated protein 58 central coiled coil domain-containing protein</fullName>
    </recommendedName>
</protein>
<dbReference type="EMBL" id="HBEM01032145">
    <property type="protein sequence ID" value="CAD8462982.1"/>
    <property type="molecule type" value="Transcribed_RNA"/>
</dbReference>
<sequence length="413" mass="49651">MVKLREADIHDLKKFIAEGEKKLKLQKSLYEQVRADRNFFSKKHVQSRDEIAEMKQKFKIMKHQIEQLKEEIQMKEIQLINAHFTRKQLTDEKKGKDRRLNQKNEVLETADKVLANQNDEIQNLRQTLEGAEFEQQRQRKIYEDVVQERDILAAQLIRRNDELALLYEKIRIQQSTLSKGEVQYRQRLKDIQMMKLQLTNVKREISIRNQEVENTEALKNELYNLQRELLQEKTKVKALSEELENPMNVHRWRQLEGSDPKRWELIQKIQTLQKRLIVKTEEAVEKDMLLQEKEKLYMELKNILARQPGPEVSEQLSIYQQNLKEKTRQMKAMAAELNMHQAQISEYRYEIERLSRELQDNKRKFFEQKRKDQIQKEVQRENQREELLLAQQQRFHLTHPKIAGGGFNLQATT</sequence>
<gene>
    <name evidence="4" type="ORF">LAMO00422_LOCUS21942</name>
</gene>
<keyword evidence="1 2" id="KW-0175">Coiled coil</keyword>
<dbReference type="PANTHER" id="PTHR32083">
    <property type="entry name" value="CILIA AND FLAGELLA-ASSOCIATED PROTEIN 58-RELATED"/>
    <property type="match status" value="1"/>
</dbReference>
<evidence type="ECO:0000256" key="1">
    <source>
        <dbReference type="ARBA" id="ARBA00023054"/>
    </source>
</evidence>
<reference evidence="4" key="1">
    <citation type="submission" date="2021-01" db="EMBL/GenBank/DDBJ databases">
        <authorList>
            <person name="Corre E."/>
            <person name="Pelletier E."/>
            <person name="Niang G."/>
            <person name="Scheremetjew M."/>
            <person name="Finn R."/>
            <person name="Kale V."/>
            <person name="Holt S."/>
            <person name="Cochrane G."/>
            <person name="Meng A."/>
            <person name="Brown T."/>
            <person name="Cohen L."/>
        </authorList>
    </citation>
    <scope>NUCLEOTIDE SEQUENCE</scope>
    <source>
        <strain evidence="4">CCMP2058</strain>
    </source>
</reference>
<organism evidence="4">
    <name type="scientific">Amorphochlora amoebiformis</name>
    <dbReference type="NCBI Taxonomy" id="1561963"/>
    <lineage>
        <taxon>Eukaryota</taxon>
        <taxon>Sar</taxon>
        <taxon>Rhizaria</taxon>
        <taxon>Cercozoa</taxon>
        <taxon>Chlorarachniophyceae</taxon>
        <taxon>Amorphochlora</taxon>
    </lineage>
</organism>
<feature type="domain" description="Cilia- and flagella-associated protein 58 central coiled coil" evidence="3">
    <location>
        <begin position="2"/>
        <end position="207"/>
    </location>
</feature>
<feature type="coiled-coil region" evidence="2">
    <location>
        <begin position="51"/>
        <end position="134"/>
    </location>
</feature>
<name>A0A7S0DU84_9EUKA</name>
<feature type="coiled-coil region" evidence="2">
    <location>
        <begin position="208"/>
        <end position="242"/>
    </location>
</feature>
<dbReference type="AlphaFoldDB" id="A0A7S0DU84"/>